<dbReference type="SMART" id="SM00966">
    <property type="entry name" value="SpoVT_AbrB"/>
    <property type="match status" value="1"/>
</dbReference>
<dbReference type="STRING" id="937775.Metlim_0032"/>
<proteinExistence type="predicted"/>
<dbReference type="PANTHER" id="PTHR42930:SF2">
    <property type="entry name" value="PHOU DOMAIN-CONTAINING PROTEIN"/>
    <property type="match status" value="1"/>
</dbReference>
<reference evidence="2 3" key="1">
    <citation type="submission" date="2011-10" db="EMBL/GenBank/DDBJ databases">
        <title>The Improved High-Quality Draft genome of Methanoplanus limicola DSM 2279.</title>
        <authorList>
            <consortium name="US DOE Joint Genome Institute (JGI-PGF)"/>
            <person name="Lucas S."/>
            <person name="Copeland A."/>
            <person name="Lapidus A."/>
            <person name="Glavina del Rio T."/>
            <person name="Dalin E."/>
            <person name="Tice H."/>
            <person name="Bruce D."/>
            <person name="Goodwin L."/>
            <person name="Pitluck S."/>
            <person name="Peters L."/>
            <person name="Mikhailova N."/>
            <person name="Lu M."/>
            <person name="Kyrpides N."/>
            <person name="Mavromatis K."/>
            <person name="Ivanova N."/>
            <person name="Markowitz V."/>
            <person name="Cheng J.-F."/>
            <person name="Hugenholtz P."/>
            <person name="Woyke T."/>
            <person name="Wu D."/>
            <person name="Wirth R."/>
            <person name="Brambilla E.-M."/>
            <person name="Klenk H.-P."/>
            <person name="Eisen J.A."/>
        </authorList>
    </citation>
    <scope>NUCLEOTIDE SEQUENCE [LARGE SCALE GENOMIC DNA]</scope>
    <source>
        <strain evidence="2 3">DSM 2279</strain>
    </source>
</reference>
<protein>
    <submittedName>
        <fullName evidence="2">Phosphate uptake regulator, PhoU</fullName>
    </submittedName>
</protein>
<dbReference type="GO" id="GO:0045936">
    <property type="term" value="P:negative regulation of phosphate metabolic process"/>
    <property type="evidence" value="ECO:0007669"/>
    <property type="project" value="InterPro"/>
</dbReference>
<dbReference type="AlphaFoldDB" id="H1YY90"/>
<keyword evidence="3" id="KW-1185">Reference proteome</keyword>
<dbReference type="InterPro" id="IPR028366">
    <property type="entry name" value="PhoU"/>
</dbReference>
<dbReference type="InParanoid" id="H1YY90"/>
<name>H1YY90_9EURY</name>
<dbReference type="SUPFAM" id="SSF109755">
    <property type="entry name" value="PhoU-like"/>
    <property type="match status" value="1"/>
</dbReference>
<dbReference type="EMBL" id="CM001436">
    <property type="protein sequence ID" value="EHQ34185.1"/>
    <property type="molecule type" value="Genomic_DNA"/>
</dbReference>
<evidence type="ECO:0000313" key="3">
    <source>
        <dbReference type="Proteomes" id="UP000005741"/>
    </source>
</evidence>
<sequence>MDIRKVQMSGGSSYIVSLPKDWIIKSRIKKNDPVGLIEQDDGTILITPNTSGEQIRKTWEFEVAASTDETYFLRCMIGAYISGYTVMKIWAHGRLPAFASVKVREFTSMAIGQEVVDETDTTIEIKDLLNPSEMPLNNTLSRMSVIVMKMHQDAMEAFKNNDRSLADNVVLRDNDVDRLHWLIARQSNLLLNDINLGRKMEISNDLAVSYFLTSRIIERVGDHASRIAKNSKYLDSGELSPELIEQISKTGINANNVFRKSVDSFFNGDIKAANELIDMTGYNAEVCREINDIALTYDASVATHLVSISDSIRRVVDYSADICENVINHHI</sequence>
<dbReference type="OrthoDB" id="40991at2157"/>
<dbReference type="GO" id="GO:0030643">
    <property type="term" value="P:intracellular phosphate ion homeostasis"/>
    <property type="evidence" value="ECO:0007669"/>
    <property type="project" value="InterPro"/>
</dbReference>
<dbReference type="PANTHER" id="PTHR42930">
    <property type="entry name" value="PHOSPHATE-SPECIFIC TRANSPORT SYSTEM ACCESSORY PROTEIN PHOU"/>
    <property type="match status" value="1"/>
</dbReference>
<dbReference type="GO" id="GO:0003677">
    <property type="term" value="F:DNA binding"/>
    <property type="evidence" value="ECO:0007669"/>
    <property type="project" value="InterPro"/>
</dbReference>
<evidence type="ECO:0000313" key="2">
    <source>
        <dbReference type="EMBL" id="EHQ34185.1"/>
    </source>
</evidence>
<feature type="domain" description="SpoVT-AbrB" evidence="1">
    <location>
        <begin position="8"/>
        <end position="54"/>
    </location>
</feature>
<dbReference type="Pfam" id="PF01895">
    <property type="entry name" value="PhoU"/>
    <property type="match status" value="2"/>
</dbReference>
<dbReference type="Pfam" id="PF04014">
    <property type="entry name" value="MazE_antitoxin"/>
    <property type="match status" value="1"/>
</dbReference>
<dbReference type="Proteomes" id="UP000005741">
    <property type="component" value="Chromosome"/>
</dbReference>
<evidence type="ECO:0000259" key="1">
    <source>
        <dbReference type="SMART" id="SM00966"/>
    </source>
</evidence>
<dbReference type="Gene3D" id="1.20.58.220">
    <property type="entry name" value="Phosphate transport system protein phou homolog 2, domain 2"/>
    <property type="match status" value="2"/>
</dbReference>
<dbReference type="InterPro" id="IPR007159">
    <property type="entry name" value="SpoVT-AbrB_dom"/>
</dbReference>
<dbReference type="InterPro" id="IPR026022">
    <property type="entry name" value="PhoU_dom"/>
</dbReference>
<accession>H1YY90</accession>
<dbReference type="HOGENOM" id="CLU_069302_0_0_2"/>
<organism evidence="2 3">
    <name type="scientific">Methanoplanus limicola DSM 2279</name>
    <dbReference type="NCBI Taxonomy" id="937775"/>
    <lineage>
        <taxon>Archaea</taxon>
        <taxon>Methanobacteriati</taxon>
        <taxon>Methanobacteriota</taxon>
        <taxon>Stenosarchaea group</taxon>
        <taxon>Methanomicrobia</taxon>
        <taxon>Methanomicrobiales</taxon>
        <taxon>Methanomicrobiaceae</taxon>
        <taxon>Methanoplanus</taxon>
    </lineage>
</organism>
<gene>
    <name evidence="2" type="ORF">Metlim_0032</name>
</gene>
<dbReference type="InterPro" id="IPR038078">
    <property type="entry name" value="PhoU-like_sf"/>
</dbReference>